<feature type="region of interest" description="Disordered" evidence="1">
    <location>
        <begin position="123"/>
        <end position="153"/>
    </location>
</feature>
<dbReference type="InterPro" id="IPR052896">
    <property type="entry name" value="GGT-like_enzyme"/>
</dbReference>
<gene>
    <name evidence="2" type="ORF">ACHAW5_002078</name>
</gene>
<dbReference type="PRINTS" id="PR01210">
    <property type="entry name" value="GGTRANSPTASE"/>
</dbReference>
<dbReference type="InterPro" id="IPR029055">
    <property type="entry name" value="Ntn_hydrolases_N"/>
</dbReference>
<dbReference type="InterPro" id="IPR043137">
    <property type="entry name" value="GGT_ssub_C"/>
</dbReference>
<organism evidence="2 3">
    <name type="scientific">Stephanodiscus triporus</name>
    <dbReference type="NCBI Taxonomy" id="2934178"/>
    <lineage>
        <taxon>Eukaryota</taxon>
        <taxon>Sar</taxon>
        <taxon>Stramenopiles</taxon>
        <taxon>Ochrophyta</taxon>
        <taxon>Bacillariophyta</taxon>
        <taxon>Coscinodiscophyceae</taxon>
        <taxon>Thalassiosirophycidae</taxon>
        <taxon>Stephanodiscales</taxon>
        <taxon>Stephanodiscaceae</taxon>
        <taxon>Stephanodiscus</taxon>
    </lineage>
</organism>
<dbReference type="PANTHER" id="PTHR43881:SF1">
    <property type="entry name" value="GAMMA-GLUTAMYLTRANSPEPTIDASE (AFU_ORTHOLOGUE AFUA_4G13580)"/>
    <property type="match status" value="1"/>
</dbReference>
<dbReference type="SUPFAM" id="SSF56235">
    <property type="entry name" value="N-terminal nucleophile aminohydrolases (Ntn hydrolases)"/>
    <property type="match status" value="1"/>
</dbReference>
<dbReference type="Proteomes" id="UP001530315">
    <property type="component" value="Unassembled WGS sequence"/>
</dbReference>
<dbReference type="Pfam" id="PF01019">
    <property type="entry name" value="G_glu_transpept"/>
    <property type="match status" value="2"/>
</dbReference>
<dbReference type="InterPro" id="IPR043138">
    <property type="entry name" value="GGT_lsub"/>
</dbReference>
<keyword evidence="3" id="KW-1185">Reference proteome</keyword>
<dbReference type="PANTHER" id="PTHR43881">
    <property type="entry name" value="GAMMA-GLUTAMYLTRANSPEPTIDASE (AFU_ORTHOLOGUE AFUA_4G13580)"/>
    <property type="match status" value="1"/>
</dbReference>
<dbReference type="EMBL" id="JALLAZ020001710">
    <property type="protein sequence ID" value="KAL3767275.1"/>
    <property type="molecule type" value="Genomic_DNA"/>
</dbReference>
<reference evidence="2 3" key="1">
    <citation type="submission" date="2024-10" db="EMBL/GenBank/DDBJ databases">
        <title>Updated reference genomes for cyclostephanoid diatoms.</title>
        <authorList>
            <person name="Roberts W.R."/>
            <person name="Alverson A.J."/>
        </authorList>
    </citation>
    <scope>NUCLEOTIDE SEQUENCE [LARGE SCALE GENOMIC DNA]</scope>
    <source>
        <strain evidence="2 3">AJA276-08</strain>
    </source>
</reference>
<dbReference type="Gene3D" id="1.10.246.130">
    <property type="match status" value="1"/>
</dbReference>
<feature type="region of interest" description="Disordered" evidence="1">
    <location>
        <begin position="247"/>
        <end position="283"/>
    </location>
</feature>
<sequence length="581" mass="63016">MFALWYDASTRSVSAVNGSGRSAAASSIRDVKMAYPPSSSSSEEEDEELLHSRYRDGVHAITVPGAAMGWEDVHREYGSGRLSLSDLLGPAIRLAEDGFPVGPMTSYAWRSQMDVVTRWHAREEEEDAEGGGGGKIELGVDGTGRGPRPGEVFRNPNLARVLRGVGERGARDGFYRGFPGEAIVEAVRRHGGSMTIDDLANHTSSTFPEPIFVDYRGMRVWEVPPNGQGVAGLIALEGLGSLERNGIVGGGGRATSPRSPREDDGPSSDEGSTHRRRHHPQPSCDMLHAQIEMMRLGFGDARAYVCDPDFAAREESTTKWLLNSERISQRAMGLFDEEKATIHGRPDSTSCTVSFQVVDGEGNAMSFVNRYVYFSCPVCYFLFGYSVSRPIRSSTTACVASAQKQTNRNSNYMGFGTGLTPANCGFTLQNRGAGFSLDPSHPNALEPNKRPYHTIIPAMVTHADTGELYATLTNMGGFMQPQGHLQLVVNLLAYGMDPQTAIDAPRFCIGDGTMNGTVFLEEGFHPDTIAKLKSMGHNMKANISGHERHWFGRAQIITRDRDSGVLCAGSDGRADGCALGY</sequence>
<dbReference type="Gene3D" id="3.60.20.40">
    <property type="match status" value="1"/>
</dbReference>
<accession>A0ABD3MTJ9</accession>
<dbReference type="AlphaFoldDB" id="A0ABD3MTJ9"/>
<proteinExistence type="predicted"/>
<comment type="caution">
    <text evidence="2">The sequence shown here is derived from an EMBL/GenBank/DDBJ whole genome shotgun (WGS) entry which is preliminary data.</text>
</comment>
<evidence type="ECO:0000313" key="3">
    <source>
        <dbReference type="Proteomes" id="UP001530315"/>
    </source>
</evidence>
<feature type="compositionally biased region" description="Gly residues" evidence="1">
    <location>
        <begin position="130"/>
        <end position="147"/>
    </location>
</feature>
<evidence type="ECO:0000256" key="1">
    <source>
        <dbReference type="SAM" id="MobiDB-lite"/>
    </source>
</evidence>
<evidence type="ECO:0000313" key="2">
    <source>
        <dbReference type="EMBL" id="KAL3767275.1"/>
    </source>
</evidence>
<evidence type="ECO:0008006" key="4">
    <source>
        <dbReference type="Google" id="ProtNLM"/>
    </source>
</evidence>
<protein>
    <recommendedName>
        <fullName evidence="4">Gamma-glutamyltransferase</fullName>
    </recommendedName>
</protein>
<name>A0ABD3MTJ9_9STRA</name>